<dbReference type="EMBL" id="CAJHIT010000005">
    <property type="protein sequence ID" value="CAD6501881.1"/>
    <property type="molecule type" value="Genomic_DNA"/>
</dbReference>
<keyword evidence="1" id="KW-0732">Signal</keyword>
<gene>
    <name evidence="2" type="ORF">BGTH12_LOCUS3239</name>
    <name evidence="3" type="ORF">BGTH12_LOCUS3240</name>
</gene>
<protein>
    <submittedName>
        <fullName evidence="2">BgTH12-02127</fullName>
    </submittedName>
    <submittedName>
        <fullName evidence="3">BgTH12-02128</fullName>
    </submittedName>
</protein>
<feature type="chain" id="PRO_5042786501" evidence="1">
    <location>
        <begin position="25"/>
        <end position="112"/>
    </location>
</feature>
<evidence type="ECO:0000313" key="3">
    <source>
        <dbReference type="EMBL" id="CAD6501882.1"/>
    </source>
</evidence>
<dbReference type="EMBL" id="CAJHIT010000005">
    <property type="protein sequence ID" value="CAD6501882.1"/>
    <property type="molecule type" value="Genomic_DNA"/>
</dbReference>
<feature type="signal peptide" evidence="1">
    <location>
        <begin position="1"/>
        <end position="24"/>
    </location>
</feature>
<accession>A0A9W4D0U4</accession>
<evidence type="ECO:0000313" key="4">
    <source>
        <dbReference type="Proteomes" id="UP000683417"/>
    </source>
</evidence>
<comment type="caution">
    <text evidence="3">The sequence shown here is derived from an EMBL/GenBank/DDBJ whole genome shotgun (WGS) entry which is preliminary data.</text>
</comment>
<name>A0A9W4D0U4_BLUGR</name>
<reference evidence="3" key="1">
    <citation type="submission" date="2020-10" db="EMBL/GenBank/DDBJ databases">
        <authorList>
            <person name="Muller C M."/>
        </authorList>
    </citation>
    <scope>NUCLEOTIDE SEQUENCE</scope>
    <source>
        <strain evidence="3">THUN-12</strain>
    </source>
</reference>
<dbReference type="AlphaFoldDB" id="A0A9W4D0U4"/>
<evidence type="ECO:0000313" key="2">
    <source>
        <dbReference type="EMBL" id="CAD6501881.1"/>
    </source>
</evidence>
<proteinExistence type="predicted"/>
<evidence type="ECO:0000256" key="1">
    <source>
        <dbReference type="SAM" id="SignalP"/>
    </source>
</evidence>
<dbReference type="Proteomes" id="UP000683417">
    <property type="component" value="Unassembled WGS sequence"/>
</dbReference>
<sequence length="112" mass="12748">MKFLSSATTAAMAGLLLLVSAANGEGFYECYNKEKFYLSEVIVKAVYATVGKSGTIEPHVPLSATRISHEFEVKKEGKDKEWYLVQYCELSKKYYLFRLGGSDWEPCQYHEE</sequence>
<organism evidence="3 4">
    <name type="scientific">Blumeria graminis f. sp. triticale</name>
    <dbReference type="NCBI Taxonomy" id="1689686"/>
    <lineage>
        <taxon>Eukaryota</taxon>
        <taxon>Fungi</taxon>
        <taxon>Dikarya</taxon>
        <taxon>Ascomycota</taxon>
        <taxon>Pezizomycotina</taxon>
        <taxon>Leotiomycetes</taxon>
        <taxon>Erysiphales</taxon>
        <taxon>Erysiphaceae</taxon>
        <taxon>Blumeria</taxon>
    </lineage>
</organism>